<reference evidence="1 2" key="1">
    <citation type="journal article" date="2023" name="Life. Sci Alliance">
        <title>Evolutionary insights into 3D genome organization and epigenetic landscape of Vigna mungo.</title>
        <authorList>
            <person name="Junaid A."/>
            <person name="Singh B."/>
            <person name="Bhatia S."/>
        </authorList>
    </citation>
    <scope>NUCLEOTIDE SEQUENCE [LARGE SCALE GENOMIC DNA]</scope>
    <source>
        <strain evidence="1">Urdbean</strain>
    </source>
</reference>
<dbReference type="AlphaFoldDB" id="A0AAQ3NFB0"/>
<keyword evidence="2" id="KW-1185">Reference proteome</keyword>
<accession>A0AAQ3NFB0</accession>
<sequence length="121" mass="14377">MITMEVISCLMTCTEKNIMYNIHPIHVNGCADWSLLPKLWKGIIQSLTKFLTRKQKMVKKISRYLCIKRKNQCFENRSLSAVIVQLESILEIQKYLFSCKLQFNYSKEQKYILVQNLKRLI</sequence>
<organism evidence="1 2">
    <name type="scientific">Vigna mungo</name>
    <name type="common">Black gram</name>
    <name type="synonym">Phaseolus mungo</name>
    <dbReference type="NCBI Taxonomy" id="3915"/>
    <lineage>
        <taxon>Eukaryota</taxon>
        <taxon>Viridiplantae</taxon>
        <taxon>Streptophyta</taxon>
        <taxon>Embryophyta</taxon>
        <taxon>Tracheophyta</taxon>
        <taxon>Spermatophyta</taxon>
        <taxon>Magnoliopsida</taxon>
        <taxon>eudicotyledons</taxon>
        <taxon>Gunneridae</taxon>
        <taxon>Pentapetalae</taxon>
        <taxon>rosids</taxon>
        <taxon>fabids</taxon>
        <taxon>Fabales</taxon>
        <taxon>Fabaceae</taxon>
        <taxon>Papilionoideae</taxon>
        <taxon>50 kb inversion clade</taxon>
        <taxon>NPAAA clade</taxon>
        <taxon>indigoferoid/millettioid clade</taxon>
        <taxon>Phaseoleae</taxon>
        <taxon>Vigna</taxon>
    </lineage>
</organism>
<evidence type="ECO:0000313" key="2">
    <source>
        <dbReference type="Proteomes" id="UP001374535"/>
    </source>
</evidence>
<dbReference type="EMBL" id="CP144695">
    <property type="protein sequence ID" value="WVZ07618.1"/>
    <property type="molecule type" value="Genomic_DNA"/>
</dbReference>
<dbReference type="Proteomes" id="UP001374535">
    <property type="component" value="Chromosome 6"/>
</dbReference>
<evidence type="ECO:0000313" key="1">
    <source>
        <dbReference type="EMBL" id="WVZ07618.1"/>
    </source>
</evidence>
<proteinExistence type="predicted"/>
<protein>
    <submittedName>
        <fullName evidence="1">Uncharacterized protein</fullName>
    </submittedName>
</protein>
<name>A0AAQ3NFB0_VIGMU</name>
<gene>
    <name evidence="1" type="ORF">V8G54_020964</name>
</gene>